<keyword evidence="1" id="KW-0812">Transmembrane</keyword>
<name>A0A7R9VTP4_9CHLO</name>
<protein>
    <submittedName>
        <fullName evidence="2">Uncharacterized protein</fullName>
    </submittedName>
</protein>
<dbReference type="PANTHER" id="PTHR36347">
    <property type="entry name" value="EXPRESSED PROTEIN"/>
    <property type="match status" value="1"/>
</dbReference>
<evidence type="ECO:0000313" key="2">
    <source>
        <dbReference type="EMBL" id="CAD8304727.1"/>
    </source>
</evidence>
<reference evidence="2" key="1">
    <citation type="submission" date="2021-01" db="EMBL/GenBank/DDBJ databases">
        <authorList>
            <person name="Corre E."/>
            <person name="Pelletier E."/>
            <person name="Niang G."/>
            <person name="Scheremetjew M."/>
            <person name="Finn R."/>
            <person name="Kale V."/>
            <person name="Holt S."/>
            <person name="Cochrane G."/>
            <person name="Meng A."/>
            <person name="Brown T."/>
            <person name="Cohen L."/>
        </authorList>
    </citation>
    <scope>NUCLEOTIDE SEQUENCE</scope>
    <source>
        <strain evidence="2">CCMP219</strain>
    </source>
</reference>
<gene>
    <name evidence="2" type="ORF">CEUR00632_LOCUS17723</name>
</gene>
<proteinExistence type="predicted"/>
<evidence type="ECO:0000256" key="1">
    <source>
        <dbReference type="SAM" id="Phobius"/>
    </source>
</evidence>
<organism evidence="2">
    <name type="scientific">Chlamydomonas euryale</name>
    <dbReference type="NCBI Taxonomy" id="1486919"/>
    <lineage>
        <taxon>Eukaryota</taxon>
        <taxon>Viridiplantae</taxon>
        <taxon>Chlorophyta</taxon>
        <taxon>core chlorophytes</taxon>
        <taxon>Chlorophyceae</taxon>
        <taxon>CS clade</taxon>
        <taxon>Chlamydomonadales</taxon>
        <taxon>Chlamydomonadaceae</taxon>
        <taxon>Chlamydomonas</taxon>
    </lineage>
</organism>
<dbReference type="PANTHER" id="PTHR36347:SF1">
    <property type="entry name" value="EXPRESSED PROTEIN"/>
    <property type="match status" value="1"/>
</dbReference>
<keyword evidence="1" id="KW-0472">Membrane</keyword>
<dbReference type="GO" id="GO:0009507">
    <property type="term" value="C:chloroplast"/>
    <property type="evidence" value="ECO:0007669"/>
    <property type="project" value="TreeGrafter"/>
</dbReference>
<sequence>MSLAPAPRVLQPPCAVTPSCLRRRCVAAHASRPDPSSRLSAAEEEERRVEAMEASIRGKAPRRQIPIRGMEQKTEGMPSQYAEWKEGKLFPEGWESMDTGTKMTELYMGQRGFLFWTAKIAYGLAMGMLFAWVLFRFVGPNIGLYKLAGDLTPPPL</sequence>
<accession>A0A7R9VTP4</accession>
<dbReference type="EMBL" id="HBEC01038122">
    <property type="protein sequence ID" value="CAD8304727.1"/>
    <property type="molecule type" value="Transcribed_RNA"/>
</dbReference>
<feature type="transmembrane region" description="Helical" evidence="1">
    <location>
        <begin position="113"/>
        <end position="135"/>
    </location>
</feature>
<dbReference type="AlphaFoldDB" id="A0A7R9VTP4"/>
<keyword evidence="1" id="KW-1133">Transmembrane helix</keyword>